<dbReference type="Pfam" id="PF00400">
    <property type="entry name" value="WD40"/>
    <property type="match status" value="3"/>
</dbReference>
<evidence type="ECO:0000313" key="5">
    <source>
        <dbReference type="EMBL" id="CAD5213137.1"/>
    </source>
</evidence>
<proteinExistence type="predicted"/>
<dbReference type="PROSITE" id="PS50294">
    <property type="entry name" value="WD_REPEATS_REGION"/>
    <property type="match status" value="2"/>
</dbReference>
<dbReference type="InterPro" id="IPR015943">
    <property type="entry name" value="WD40/YVTN_repeat-like_dom_sf"/>
</dbReference>
<dbReference type="Proteomes" id="UP000614601">
    <property type="component" value="Unassembled WGS sequence"/>
</dbReference>
<comment type="caution">
    <text evidence="5">The sequence shown here is derived from an EMBL/GenBank/DDBJ whole genome shotgun (WGS) entry which is preliminary data.</text>
</comment>
<reference evidence="5" key="1">
    <citation type="submission" date="2020-09" db="EMBL/GenBank/DDBJ databases">
        <authorList>
            <person name="Kikuchi T."/>
        </authorList>
    </citation>
    <scope>NUCLEOTIDE SEQUENCE</scope>
    <source>
        <strain evidence="5">SH1</strain>
    </source>
</reference>
<dbReference type="Gene3D" id="2.130.10.10">
    <property type="entry name" value="YVTN repeat-like/Quinoprotein amine dehydrogenase"/>
    <property type="match status" value="1"/>
</dbReference>
<accession>A0A811KCB4</accession>
<dbReference type="PANTHER" id="PTHR19849:SF0">
    <property type="entry name" value="PHOSPHOLIPASE A-2-ACTIVATING PROTEIN"/>
    <property type="match status" value="1"/>
</dbReference>
<dbReference type="SMART" id="SM00320">
    <property type="entry name" value="WD40"/>
    <property type="match status" value="5"/>
</dbReference>
<dbReference type="PANTHER" id="PTHR19849">
    <property type="entry name" value="PHOSPHOLIPASE A-2-ACTIVATING PROTEIN"/>
    <property type="match status" value="1"/>
</dbReference>
<evidence type="ECO:0000256" key="3">
    <source>
        <dbReference type="ARBA" id="ARBA00022737"/>
    </source>
</evidence>
<dbReference type="GO" id="GO:0043130">
    <property type="term" value="F:ubiquitin binding"/>
    <property type="evidence" value="ECO:0007669"/>
    <property type="project" value="TreeGrafter"/>
</dbReference>
<dbReference type="GO" id="GO:0043161">
    <property type="term" value="P:proteasome-mediated ubiquitin-dependent protein catabolic process"/>
    <property type="evidence" value="ECO:0007669"/>
    <property type="project" value="TreeGrafter"/>
</dbReference>
<name>A0A811KCB4_9BILA</name>
<dbReference type="InterPro" id="IPR001680">
    <property type="entry name" value="WD40_rpt"/>
</dbReference>
<dbReference type="SUPFAM" id="SSF50978">
    <property type="entry name" value="WD40 repeat-like"/>
    <property type="match status" value="1"/>
</dbReference>
<dbReference type="Proteomes" id="UP000783686">
    <property type="component" value="Unassembled WGS sequence"/>
</dbReference>
<gene>
    <name evidence="5" type="ORF">BOKJ2_LOCUS4938</name>
</gene>
<organism evidence="5 6">
    <name type="scientific">Bursaphelenchus okinawaensis</name>
    <dbReference type="NCBI Taxonomy" id="465554"/>
    <lineage>
        <taxon>Eukaryota</taxon>
        <taxon>Metazoa</taxon>
        <taxon>Ecdysozoa</taxon>
        <taxon>Nematoda</taxon>
        <taxon>Chromadorea</taxon>
        <taxon>Rhabditida</taxon>
        <taxon>Tylenchina</taxon>
        <taxon>Tylenchomorpha</taxon>
        <taxon>Aphelenchoidea</taxon>
        <taxon>Aphelenchoididae</taxon>
        <taxon>Bursaphelenchus</taxon>
    </lineage>
</organism>
<keyword evidence="3" id="KW-0677">Repeat</keyword>
<sequence>MDESAATQFHLWQNFVAHSSDVKAVEPTTQGHLATVSRDETAKMENGYAQEALFKNGQHVNSVAFYETESDGEFIVCGRKDGTIALFSPTSAEPVAVIKAHNMNVCALRVDNATGRCISGSWDAKAVVTDLKKALAGQPSQIYSLNGHKHSVWAVEFVPHQTDCFVTGSADRTIKLWRGNECIKTLEGHQDVVRSVIVLSNGNIISSANDSTLKLWSLDSGNCLRDYISYRGEIIHSMVLINHPCGRSFVATCGERGYVEVYSLEDENSTLRFVQPVRIPAVSLSTIRSMGNGDFIVGAANGSLYVFSTDPERKAPEPIEAAFQAEVSEFRNLQLVETTESPAPS</sequence>
<keyword evidence="2 4" id="KW-0853">WD repeat</keyword>
<evidence type="ECO:0000256" key="1">
    <source>
        <dbReference type="ARBA" id="ARBA00022490"/>
    </source>
</evidence>
<keyword evidence="1" id="KW-0963">Cytoplasm</keyword>
<dbReference type="PROSITE" id="PS50082">
    <property type="entry name" value="WD_REPEATS_2"/>
    <property type="match status" value="2"/>
</dbReference>
<dbReference type="GO" id="GO:0010992">
    <property type="term" value="P:ubiquitin recycling"/>
    <property type="evidence" value="ECO:0007669"/>
    <property type="project" value="TreeGrafter"/>
</dbReference>
<evidence type="ECO:0000256" key="4">
    <source>
        <dbReference type="PROSITE-ProRule" id="PRU00221"/>
    </source>
</evidence>
<dbReference type="EMBL" id="CAJFCW020000002">
    <property type="protein sequence ID" value="CAG9099283.1"/>
    <property type="molecule type" value="Genomic_DNA"/>
</dbReference>
<dbReference type="EMBL" id="CAJFDH010000002">
    <property type="protein sequence ID" value="CAD5213137.1"/>
    <property type="molecule type" value="Genomic_DNA"/>
</dbReference>
<dbReference type="GO" id="GO:0005737">
    <property type="term" value="C:cytoplasm"/>
    <property type="evidence" value="ECO:0007669"/>
    <property type="project" value="TreeGrafter"/>
</dbReference>
<protein>
    <recommendedName>
        <fullName evidence="7">WD_REPEATS_REGION domain-containing protein</fullName>
    </recommendedName>
</protein>
<evidence type="ECO:0000256" key="2">
    <source>
        <dbReference type="ARBA" id="ARBA00022574"/>
    </source>
</evidence>
<feature type="repeat" description="WD" evidence="4">
    <location>
        <begin position="186"/>
        <end position="226"/>
    </location>
</feature>
<evidence type="ECO:0008006" key="7">
    <source>
        <dbReference type="Google" id="ProtNLM"/>
    </source>
</evidence>
<keyword evidence="6" id="KW-1185">Reference proteome</keyword>
<feature type="repeat" description="WD" evidence="4">
    <location>
        <begin position="145"/>
        <end position="177"/>
    </location>
</feature>
<dbReference type="OrthoDB" id="10255630at2759"/>
<dbReference type="InterPro" id="IPR036322">
    <property type="entry name" value="WD40_repeat_dom_sf"/>
</dbReference>
<dbReference type="AlphaFoldDB" id="A0A811KCB4"/>
<dbReference type="GO" id="GO:0005634">
    <property type="term" value="C:nucleus"/>
    <property type="evidence" value="ECO:0007669"/>
    <property type="project" value="TreeGrafter"/>
</dbReference>
<evidence type="ECO:0000313" key="6">
    <source>
        <dbReference type="Proteomes" id="UP000614601"/>
    </source>
</evidence>